<gene>
    <name evidence="1" type="ORF">MENTE1834_LOCUS35780</name>
</gene>
<proteinExistence type="predicted"/>
<accession>A0ACB1AAA5</accession>
<reference evidence="1" key="1">
    <citation type="submission" date="2023-11" db="EMBL/GenBank/DDBJ databases">
        <authorList>
            <person name="Poullet M."/>
        </authorList>
    </citation>
    <scope>NUCLEOTIDE SEQUENCE</scope>
    <source>
        <strain evidence="1">E1834</strain>
    </source>
</reference>
<evidence type="ECO:0000313" key="2">
    <source>
        <dbReference type="Proteomes" id="UP001497535"/>
    </source>
</evidence>
<sequence length="136" mass="15732">MPSQCPTPSQISVASSAAALTNLLQLDNNKILQEEIRRKRVNTSASEQERLLRTELLLHRLEKKVEEELFPCSQLIKWLFDKINITTTSTKINYSSNQATAIRQLFLCFQMPALNRQLIFVLLDICVQKIFLNKRK</sequence>
<keyword evidence="2" id="KW-1185">Reference proteome</keyword>
<dbReference type="Proteomes" id="UP001497535">
    <property type="component" value="Unassembled WGS sequence"/>
</dbReference>
<comment type="caution">
    <text evidence="1">The sequence shown here is derived from an EMBL/GenBank/DDBJ whole genome shotgun (WGS) entry which is preliminary data.</text>
</comment>
<protein>
    <submittedName>
        <fullName evidence="1">Uncharacterized protein</fullName>
    </submittedName>
</protein>
<evidence type="ECO:0000313" key="1">
    <source>
        <dbReference type="EMBL" id="CAK5088143.1"/>
    </source>
</evidence>
<dbReference type="EMBL" id="CAVMJV010000070">
    <property type="protein sequence ID" value="CAK5088143.1"/>
    <property type="molecule type" value="Genomic_DNA"/>
</dbReference>
<name>A0ACB1AAA5_MELEN</name>
<organism evidence="1 2">
    <name type="scientific">Meloidogyne enterolobii</name>
    <name type="common">Root-knot nematode worm</name>
    <name type="synonym">Meloidogyne mayaguensis</name>
    <dbReference type="NCBI Taxonomy" id="390850"/>
    <lineage>
        <taxon>Eukaryota</taxon>
        <taxon>Metazoa</taxon>
        <taxon>Ecdysozoa</taxon>
        <taxon>Nematoda</taxon>
        <taxon>Chromadorea</taxon>
        <taxon>Rhabditida</taxon>
        <taxon>Tylenchina</taxon>
        <taxon>Tylenchomorpha</taxon>
        <taxon>Tylenchoidea</taxon>
        <taxon>Meloidogynidae</taxon>
        <taxon>Meloidogyninae</taxon>
        <taxon>Meloidogyne</taxon>
    </lineage>
</organism>